<name>A0AB40BTR6_DIOCR</name>
<accession>A0AB40BTR6</accession>
<evidence type="ECO:0000313" key="2">
    <source>
        <dbReference type="Proteomes" id="UP001515500"/>
    </source>
</evidence>
<feature type="compositionally biased region" description="Basic residues" evidence="1">
    <location>
        <begin position="108"/>
        <end position="122"/>
    </location>
</feature>
<keyword evidence="2" id="KW-1185">Reference proteome</keyword>
<protein>
    <submittedName>
        <fullName evidence="3">Uncharacterized protein LOC120267214</fullName>
    </submittedName>
</protein>
<dbReference type="AlphaFoldDB" id="A0AB40BTR6"/>
<dbReference type="Proteomes" id="UP001515500">
    <property type="component" value="Chromosome 8"/>
</dbReference>
<sequence length="129" mass="14201">MAMKLQALRHGFENLIIKSNEGFRMLDDTILEAMVVGKVLRSMGAKYNHVVTAIEESRNITKLTLDELIGSLSSHEARLISQADQGDEKALHVINEPSTLKEANRTPSRGRGRGSFRGTGRGRGKERGA</sequence>
<proteinExistence type="predicted"/>
<evidence type="ECO:0000313" key="3">
    <source>
        <dbReference type="RefSeq" id="XP_039130840.1"/>
    </source>
</evidence>
<dbReference type="RefSeq" id="XP_039130840.1">
    <property type="nucleotide sequence ID" value="XM_039274906.1"/>
</dbReference>
<gene>
    <name evidence="3" type="primary">LOC120267214</name>
</gene>
<reference evidence="3" key="1">
    <citation type="submission" date="2025-08" db="UniProtKB">
        <authorList>
            <consortium name="RefSeq"/>
        </authorList>
    </citation>
    <scope>IDENTIFICATION</scope>
</reference>
<dbReference type="GeneID" id="120267214"/>
<organism evidence="2 3">
    <name type="scientific">Dioscorea cayennensis subsp. rotundata</name>
    <name type="common">White Guinea yam</name>
    <name type="synonym">Dioscorea rotundata</name>
    <dbReference type="NCBI Taxonomy" id="55577"/>
    <lineage>
        <taxon>Eukaryota</taxon>
        <taxon>Viridiplantae</taxon>
        <taxon>Streptophyta</taxon>
        <taxon>Embryophyta</taxon>
        <taxon>Tracheophyta</taxon>
        <taxon>Spermatophyta</taxon>
        <taxon>Magnoliopsida</taxon>
        <taxon>Liliopsida</taxon>
        <taxon>Dioscoreales</taxon>
        <taxon>Dioscoreaceae</taxon>
        <taxon>Dioscorea</taxon>
    </lineage>
</organism>
<evidence type="ECO:0000256" key="1">
    <source>
        <dbReference type="SAM" id="MobiDB-lite"/>
    </source>
</evidence>
<feature type="region of interest" description="Disordered" evidence="1">
    <location>
        <begin position="93"/>
        <end position="129"/>
    </location>
</feature>